<dbReference type="Proteomes" id="UP000566819">
    <property type="component" value="Unassembled WGS sequence"/>
</dbReference>
<name>A0A8H4RKS5_9HELO</name>
<gene>
    <name evidence="2" type="ORF">G7Y89_g7279</name>
</gene>
<evidence type="ECO:0000256" key="1">
    <source>
        <dbReference type="SAM" id="MobiDB-lite"/>
    </source>
</evidence>
<reference evidence="2 3" key="1">
    <citation type="submission" date="2020-03" db="EMBL/GenBank/DDBJ databases">
        <title>Draft Genome Sequence of Cudoniella acicularis.</title>
        <authorList>
            <person name="Buettner E."/>
            <person name="Kellner H."/>
        </authorList>
    </citation>
    <scope>NUCLEOTIDE SEQUENCE [LARGE SCALE GENOMIC DNA]</scope>
    <source>
        <strain evidence="2 3">DSM 108380</strain>
    </source>
</reference>
<proteinExistence type="predicted"/>
<feature type="region of interest" description="Disordered" evidence="1">
    <location>
        <begin position="340"/>
        <end position="368"/>
    </location>
</feature>
<sequence>MSGLLSGFEFRRIIFLIDRREGLRGSVSFEDASDRYLGRLTSSPLILPRVYLIKNSEAASGYSFSQTKPETSKEGCLKRSIIYDVLTIKGSILTTILTSHREHNDRRGNKDGEDSGNISITATRNDSVIRLARVTTRRPLAKVINLLSVVEQGDDRGGQEIIGTSFTSASLRVGEEGEPDITTAAYKGSPAVSIVVAIVIVQSFHGQNCGFNLRDITIVNQQRKIEEFVYQSPSEVSIPTFRCSPEFYWPPSAKEILETHPSGIYEYLPKPNTSVSNSTKGGDNDNKSVFRNESVIRGSLAPLTIDTREEAIRGSGIMTIDEPEACAAIIGDLRLDSPQDSISTRNVSGLDNRRRNSDSIVNSQVDSL</sequence>
<feature type="compositionally biased region" description="Polar residues" evidence="1">
    <location>
        <begin position="340"/>
        <end position="349"/>
    </location>
</feature>
<feature type="compositionally biased region" description="Polar residues" evidence="1">
    <location>
        <begin position="358"/>
        <end position="368"/>
    </location>
</feature>
<evidence type="ECO:0000313" key="3">
    <source>
        <dbReference type="Proteomes" id="UP000566819"/>
    </source>
</evidence>
<keyword evidence="3" id="KW-1185">Reference proteome</keyword>
<organism evidence="2 3">
    <name type="scientific">Cudoniella acicularis</name>
    <dbReference type="NCBI Taxonomy" id="354080"/>
    <lineage>
        <taxon>Eukaryota</taxon>
        <taxon>Fungi</taxon>
        <taxon>Dikarya</taxon>
        <taxon>Ascomycota</taxon>
        <taxon>Pezizomycotina</taxon>
        <taxon>Leotiomycetes</taxon>
        <taxon>Helotiales</taxon>
        <taxon>Tricladiaceae</taxon>
        <taxon>Cudoniella</taxon>
    </lineage>
</organism>
<dbReference type="AlphaFoldDB" id="A0A8H4RKS5"/>
<protein>
    <submittedName>
        <fullName evidence="2">Uncharacterized protein</fullName>
    </submittedName>
</protein>
<comment type="caution">
    <text evidence="2">The sequence shown here is derived from an EMBL/GenBank/DDBJ whole genome shotgun (WGS) entry which is preliminary data.</text>
</comment>
<dbReference type="EMBL" id="JAAMPI010000503">
    <property type="protein sequence ID" value="KAF4630858.1"/>
    <property type="molecule type" value="Genomic_DNA"/>
</dbReference>
<accession>A0A8H4RKS5</accession>
<evidence type="ECO:0000313" key="2">
    <source>
        <dbReference type="EMBL" id="KAF4630858.1"/>
    </source>
</evidence>